<reference evidence="2 3" key="1">
    <citation type="submission" date="2016-10" db="EMBL/GenBank/DDBJ databases">
        <authorList>
            <person name="de Groot N.N."/>
        </authorList>
    </citation>
    <scope>NUCLEOTIDE SEQUENCE [LARGE SCALE GENOMIC DNA]</scope>
    <source>
        <strain evidence="2 3">DSM 3217</strain>
    </source>
</reference>
<sequence length="204" mass="23853">MFELLYKTKKHYKKMMIPPLVYIVLMVIVIVVTSLQPYGKAKTVEDYESLCEQLKSGNEVELTVSNVAYLGYKEQLLGKTIAYYYIGEFEDKHIIFTISQSEYDKMKESAESYTLKATVRIHTGRLSRVELAVIDDLGWTEEGMRDQVVQVLFEDVEVMHKIAVVIFWFLMITIIIAVFGMLMQSRYLKQPEKSPYYKKHMKEC</sequence>
<keyword evidence="1" id="KW-0812">Transmembrane</keyword>
<evidence type="ECO:0000313" key="3">
    <source>
        <dbReference type="Proteomes" id="UP000199228"/>
    </source>
</evidence>
<protein>
    <submittedName>
        <fullName evidence="2">Uncharacterized protein</fullName>
    </submittedName>
</protein>
<organism evidence="2 3">
    <name type="scientific">Eubacterium oxidoreducens</name>
    <dbReference type="NCBI Taxonomy" id="1732"/>
    <lineage>
        <taxon>Bacteria</taxon>
        <taxon>Bacillati</taxon>
        <taxon>Bacillota</taxon>
        <taxon>Clostridia</taxon>
        <taxon>Eubacteriales</taxon>
        <taxon>Eubacteriaceae</taxon>
        <taxon>Eubacterium</taxon>
    </lineage>
</organism>
<keyword evidence="1" id="KW-1133">Transmembrane helix</keyword>
<proteinExistence type="predicted"/>
<dbReference type="AlphaFoldDB" id="A0A1G6BKN9"/>
<gene>
    <name evidence="2" type="ORF">SAMN02910417_01577</name>
</gene>
<keyword evidence="1" id="KW-0472">Membrane</keyword>
<dbReference type="STRING" id="1732.SAMN02910417_01577"/>
<feature type="transmembrane region" description="Helical" evidence="1">
    <location>
        <begin position="162"/>
        <end position="183"/>
    </location>
</feature>
<name>A0A1G6BKN9_EUBOX</name>
<dbReference type="Proteomes" id="UP000199228">
    <property type="component" value="Unassembled WGS sequence"/>
</dbReference>
<evidence type="ECO:0000313" key="2">
    <source>
        <dbReference type="EMBL" id="SDB21179.1"/>
    </source>
</evidence>
<dbReference type="EMBL" id="FMXR01000011">
    <property type="protein sequence ID" value="SDB21179.1"/>
    <property type="molecule type" value="Genomic_DNA"/>
</dbReference>
<keyword evidence="3" id="KW-1185">Reference proteome</keyword>
<accession>A0A1G6BKN9</accession>
<evidence type="ECO:0000256" key="1">
    <source>
        <dbReference type="SAM" id="Phobius"/>
    </source>
</evidence>
<feature type="transmembrane region" description="Helical" evidence="1">
    <location>
        <begin position="20"/>
        <end position="39"/>
    </location>
</feature>